<accession>A0A951UPS8</accession>
<dbReference type="PANTHER" id="PTHR30055:SF222">
    <property type="entry name" value="REGULATORY PROTEIN"/>
    <property type="match status" value="1"/>
</dbReference>
<dbReference type="InterPro" id="IPR001647">
    <property type="entry name" value="HTH_TetR"/>
</dbReference>
<dbReference type="InterPro" id="IPR009057">
    <property type="entry name" value="Homeodomain-like_sf"/>
</dbReference>
<dbReference type="EMBL" id="JAHHHD010000046">
    <property type="protein sequence ID" value="MBW4661792.1"/>
    <property type="molecule type" value="Genomic_DNA"/>
</dbReference>
<dbReference type="PANTHER" id="PTHR30055">
    <property type="entry name" value="HTH-TYPE TRANSCRIPTIONAL REGULATOR RUTR"/>
    <property type="match status" value="1"/>
</dbReference>
<evidence type="ECO:0000256" key="1">
    <source>
        <dbReference type="ARBA" id="ARBA00023125"/>
    </source>
</evidence>
<organism evidence="4 5">
    <name type="scientific">Drouetiella hepatica Uher 2000/2452</name>
    <dbReference type="NCBI Taxonomy" id="904376"/>
    <lineage>
        <taxon>Bacteria</taxon>
        <taxon>Bacillati</taxon>
        <taxon>Cyanobacteriota</taxon>
        <taxon>Cyanophyceae</taxon>
        <taxon>Oculatellales</taxon>
        <taxon>Oculatellaceae</taxon>
        <taxon>Drouetiella</taxon>
    </lineage>
</organism>
<dbReference type="PROSITE" id="PS01081">
    <property type="entry name" value="HTH_TETR_1"/>
    <property type="match status" value="1"/>
</dbReference>
<dbReference type="GO" id="GO:0003677">
    <property type="term" value="F:DNA binding"/>
    <property type="evidence" value="ECO:0007669"/>
    <property type="project" value="UniProtKB-UniRule"/>
</dbReference>
<dbReference type="Gene3D" id="1.10.357.10">
    <property type="entry name" value="Tetracycline Repressor, domain 2"/>
    <property type="match status" value="1"/>
</dbReference>
<proteinExistence type="predicted"/>
<reference evidence="4" key="1">
    <citation type="submission" date="2021-05" db="EMBL/GenBank/DDBJ databases">
        <authorList>
            <person name="Pietrasiak N."/>
            <person name="Ward R."/>
            <person name="Stajich J.E."/>
            <person name="Kurbessoian T."/>
        </authorList>
    </citation>
    <scope>NUCLEOTIDE SEQUENCE</scope>
    <source>
        <strain evidence="4">UHER 2000/2452</strain>
    </source>
</reference>
<dbReference type="InterPro" id="IPR023772">
    <property type="entry name" value="DNA-bd_HTH_TetR-type_CS"/>
</dbReference>
<evidence type="ECO:0000313" key="4">
    <source>
        <dbReference type="EMBL" id="MBW4661792.1"/>
    </source>
</evidence>
<dbReference type="SUPFAM" id="SSF46689">
    <property type="entry name" value="Homeodomain-like"/>
    <property type="match status" value="1"/>
</dbReference>
<dbReference type="Pfam" id="PF00440">
    <property type="entry name" value="TetR_N"/>
    <property type="match status" value="1"/>
</dbReference>
<evidence type="ECO:0000313" key="5">
    <source>
        <dbReference type="Proteomes" id="UP000757435"/>
    </source>
</evidence>
<evidence type="ECO:0000256" key="2">
    <source>
        <dbReference type="PROSITE-ProRule" id="PRU00335"/>
    </source>
</evidence>
<feature type="DNA-binding region" description="H-T-H motif" evidence="2">
    <location>
        <begin position="16"/>
        <end position="35"/>
    </location>
</feature>
<dbReference type="InterPro" id="IPR050109">
    <property type="entry name" value="HTH-type_TetR-like_transc_reg"/>
</dbReference>
<name>A0A951UPS8_9CYAN</name>
<sequence>MEAATRAIASQGLSASTALIAKEAGIANGSLFTYFETKTDLFNQLYLELKTEMTAAAMKDLPESGDLRKQVFHAWSNWIYWAVSNPYKRYALRQLNVSDGITPATRSAADKVAVEFNDLIKRIRAHGSLQTAPFSFVGALLNGLAEATIVTMVNDPDNAEKHCKTGFETFWRAIS</sequence>
<evidence type="ECO:0000259" key="3">
    <source>
        <dbReference type="PROSITE" id="PS50977"/>
    </source>
</evidence>
<gene>
    <name evidence="4" type="ORF">KME15_24255</name>
</gene>
<dbReference type="GO" id="GO:0006355">
    <property type="term" value="P:regulation of DNA-templated transcription"/>
    <property type="evidence" value="ECO:0007669"/>
    <property type="project" value="UniProtKB-ARBA"/>
</dbReference>
<reference evidence="4" key="2">
    <citation type="journal article" date="2022" name="Microbiol. Resour. Announc.">
        <title>Metagenome Sequencing to Explore Phylogenomics of Terrestrial Cyanobacteria.</title>
        <authorList>
            <person name="Ward R.D."/>
            <person name="Stajich J.E."/>
            <person name="Johansen J.R."/>
            <person name="Huntemann M."/>
            <person name="Clum A."/>
            <person name="Foster B."/>
            <person name="Foster B."/>
            <person name="Roux S."/>
            <person name="Palaniappan K."/>
            <person name="Varghese N."/>
            <person name="Mukherjee S."/>
            <person name="Reddy T.B.K."/>
            <person name="Daum C."/>
            <person name="Copeland A."/>
            <person name="Chen I.A."/>
            <person name="Ivanova N.N."/>
            <person name="Kyrpides N.C."/>
            <person name="Shapiro N."/>
            <person name="Eloe-Fadrosh E.A."/>
            <person name="Pietrasiak N."/>
        </authorList>
    </citation>
    <scope>NUCLEOTIDE SEQUENCE</scope>
    <source>
        <strain evidence="4">UHER 2000/2452</strain>
    </source>
</reference>
<keyword evidence="1 2" id="KW-0238">DNA-binding</keyword>
<feature type="domain" description="HTH tetR-type" evidence="3">
    <location>
        <begin position="1"/>
        <end position="53"/>
    </location>
</feature>
<dbReference type="PROSITE" id="PS50977">
    <property type="entry name" value="HTH_TETR_2"/>
    <property type="match status" value="1"/>
</dbReference>
<dbReference type="AlphaFoldDB" id="A0A951UPS8"/>
<comment type="caution">
    <text evidence="4">The sequence shown here is derived from an EMBL/GenBank/DDBJ whole genome shotgun (WGS) entry which is preliminary data.</text>
</comment>
<protein>
    <submittedName>
        <fullName evidence="4">TetR/AcrR family transcriptional regulator</fullName>
    </submittedName>
</protein>
<dbReference type="Proteomes" id="UP000757435">
    <property type="component" value="Unassembled WGS sequence"/>
</dbReference>